<dbReference type="SMART" id="SM00487">
    <property type="entry name" value="DEXDc"/>
    <property type="match status" value="1"/>
</dbReference>
<feature type="domain" description="Helicase C-terminal" evidence="6">
    <location>
        <begin position="207"/>
        <end position="359"/>
    </location>
</feature>
<gene>
    <name evidence="7" type="ORF">LCGC14_0587320</name>
</gene>
<name>A0A0F9U0S5_9ZZZZ</name>
<dbReference type="Gene3D" id="3.40.50.300">
    <property type="entry name" value="P-loop containing nucleotide triphosphate hydrolases"/>
    <property type="match status" value="2"/>
</dbReference>
<keyword evidence="1" id="KW-0547">Nucleotide-binding</keyword>
<evidence type="ECO:0000259" key="5">
    <source>
        <dbReference type="PROSITE" id="PS51192"/>
    </source>
</evidence>
<sequence>MNIQSPTPVQKKAIPLILKGQNIMAQAKTGSGKTLAFLLPIIEHLEFVNNEALILVPTRELARQIEEVISDLKNPKVKSMTIYGGVSINNQIQKLKRGVHIVVGTPGRIIDLFKRRELYLRNVRYVVLDEGDRLWDMGFAPDVKYILSQIKTDYQFLLFSATLNSDIREMVKNFSRNNFQFLNLSRDELTVGNTKQFYYMIDSFQAKFRIFMKILKREKPEHALIFVNTKKTAAWLSNKLRSDRRFNYRVNVISGDLSQAQREKILYAFKNHKINMLIATDVAARGLDIDNISHVINYDVPRYPDVYVHRIGRTSRMNKRGVAITLCLKDEYEYLCQIEGLIDKEIRQKTFETQSQSNFHNPFY</sequence>
<dbReference type="GO" id="GO:0003724">
    <property type="term" value="F:RNA helicase activity"/>
    <property type="evidence" value="ECO:0007669"/>
    <property type="project" value="TreeGrafter"/>
</dbReference>
<dbReference type="InterPro" id="IPR027417">
    <property type="entry name" value="P-loop_NTPase"/>
</dbReference>
<protein>
    <recommendedName>
        <fullName evidence="8">DEAD/DEAH box helicase</fullName>
    </recommendedName>
</protein>
<dbReference type="InterPro" id="IPR011545">
    <property type="entry name" value="DEAD/DEAH_box_helicase_dom"/>
</dbReference>
<dbReference type="InterPro" id="IPR014001">
    <property type="entry name" value="Helicase_ATP-bd"/>
</dbReference>
<dbReference type="SUPFAM" id="SSF52540">
    <property type="entry name" value="P-loop containing nucleoside triphosphate hydrolases"/>
    <property type="match status" value="1"/>
</dbReference>
<dbReference type="InterPro" id="IPR001650">
    <property type="entry name" value="Helicase_C-like"/>
</dbReference>
<dbReference type="PROSITE" id="PS51192">
    <property type="entry name" value="HELICASE_ATP_BIND_1"/>
    <property type="match status" value="1"/>
</dbReference>
<evidence type="ECO:0000256" key="2">
    <source>
        <dbReference type="ARBA" id="ARBA00022801"/>
    </source>
</evidence>
<dbReference type="PANTHER" id="PTHR47959:SF1">
    <property type="entry name" value="ATP-DEPENDENT RNA HELICASE DBPA"/>
    <property type="match status" value="1"/>
</dbReference>
<reference evidence="7" key="1">
    <citation type="journal article" date="2015" name="Nature">
        <title>Complex archaea that bridge the gap between prokaryotes and eukaryotes.</title>
        <authorList>
            <person name="Spang A."/>
            <person name="Saw J.H."/>
            <person name="Jorgensen S.L."/>
            <person name="Zaremba-Niedzwiedzka K."/>
            <person name="Martijn J."/>
            <person name="Lind A.E."/>
            <person name="van Eijk R."/>
            <person name="Schleper C."/>
            <person name="Guy L."/>
            <person name="Ettema T.J."/>
        </authorList>
    </citation>
    <scope>NUCLEOTIDE SEQUENCE</scope>
</reference>
<dbReference type="InterPro" id="IPR050079">
    <property type="entry name" value="DEAD_box_RNA_helicase"/>
</dbReference>
<organism evidence="7">
    <name type="scientific">marine sediment metagenome</name>
    <dbReference type="NCBI Taxonomy" id="412755"/>
    <lineage>
        <taxon>unclassified sequences</taxon>
        <taxon>metagenomes</taxon>
        <taxon>ecological metagenomes</taxon>
    </lineage>
</organism>
<dbReference type="GO" id="GO:0003676">
    <property type="term" value="F:nucleic acid binding"/>
    <property type="evidence" value="ECO:0007669"/>
    <property type="project" value="InterPro"/>
</dbReference>
<dbReference type="PROSITE" id="PS51194">
    <property type="entry name" value="HELICASE_CTER"/>
    <property type="match status" value="1"/>
</dbReference>
<evidence type="ECO:0000256" key="4">
    <source>
        <dbReference type="ARBA" id="ARBA00022840"/>
    </source>
</evidence>
<dbReference type="GO" id="GO:0016787">
    <property type="term" value="F:hydrolase activity"/>
    <property type="evidence" value="ECO:0007669"/>
    <property type="project" value="UniProtKB-KW"/>
</dbReference>
<keyword evidence="4" id="KW-0067">ATP-binding</keyword>
<feature type="domain" description="Helicase ATP-binding" evidence="5">
    <location>
        <begin position="14"/>
        <end position="181"/>
    </location>
</feature>
<dbReference type="Pfam" id="PF00271">
    <property type="entry name" value="Helicase_C"/>
    <property type="match status" value="1"/>
</dbReference>
<dbReference type="InterPro" id="IPR044742">
    <property type="entry name" value="DEAD/DEAH_RhlB"/>
</dbReference>
<dbReference type="EMBL" id="LAZR01000906">
    <property type="protein sequence ID" value="KKN54946.1"/>
    <property type="molecule type" value="Genomic_DNA"/>
</dbReference>
<dbReference type="Pfam" id="PF00270">
    <property type="entry name" value="DEAD"/>
    <property type="match status" value="1"/>
</dbReference>
<evidence type="ECO:0008006" key="8">
    <source>
        <dbReference type="Google" id="ProtNLM"/>
    </source>
</evidence>
<evidence type="ECO:0000256" key="3">
    <source>
        <dbReference type="ARBA" id="ARBA00022806"/>
    </source>
</evidence>
<comment type="caution">
    <text evidence="7">The sequence shown here is derived from an EMBL/GenBank/DDBJ whole genome shotgun (WGS) entry which is preliminary data.</text>
</comment>
<dbReference type="AlphaFoldDB" id="A0A0F9U0S5"/>
<evidence type="ECO:0000313" key="7">
    <source>
        <dbReference type="EMBL" id="KKN54946.1"/>
    </source>
</evidence>
<proteinExistence type="predicted"/>
<accession>A0A0F9U0S5</accession>
<dbReference type="CDD" id="cd18787">
    <property type="entry name" value="SF2_C_DEAD"/>
    <property type="match status" value="1"/>
</dbReference>
<dbReference type="PANTHER" id="PTHR47959">
    <property type="entry name" value="ATP-DEPENDENT RNA HELICASE RHLE-RELATED"/>
    <property type="match status" value="1"/>
</dbReference>
<dbReference type="GO" id="GO:0005524">
    <property type="term" value="F:ATP binding"/>
    <property type="evidence" value="ECO:0007669"/>
    <property type="project" value="UniProtKB-KW"/>
</dbReference>
<keyword evidence="3" id="KW-0347">Helicase</keyword>
<dbReference type="GO" id="GO:0005829">
    <property type="term" value="C:cytosol"/>
    <property type="evidence" value="ECO:0007669"/>
    <property type="project" value="TreeGrafter"/>
</dbReference>
<keyword evidence="2" id="KW-0378">Hydrolase</keyword>
<evidence type="ECO:0000259" key="6">
    <source>
        <dbReference type="PROSITE" id="PS51194"/>
    </source>
</evidence>
<dbReference type="CDD" id="cd00268">
    <property type="entry name" value="DEADc"/>
    <property type="match status" value="1"/>
</dbReference>
<dbReference type="SMART" id="SM00490">
    <property type="entry name" value="HELICc"/>
    <property type="match status" value="1"/>
</dbReference>
<evidence type="ECO:0000256" key="1">
    <source>
        <dbReference type="ARBA" id="ARBA00022741"/>
    </source>
</evidence>